<dbReference type="Gramene" id="A01p45130.2_BraZ1">
    <property type="protein sequence ID" value="A01p45130.2_BraZ1.CDS.1"/>
    <property type="gene ID" value="A01g45130.2_BraZ1"/>
</dbReference>
<dbReference type="Proteomes" id="UP000694005">
    <property type="component" value="Chromosome A01"/>
</dbReference>
<dbReference type="AlphaFoldDB" id="A0A8D9LXB7"/>
<sequence>MNSPETTDKCFGYDGCSGQWGMRTSEEEEAKSKRSKAFYSASSLDDFK</sequence>
<feature type="non-terminal residue" evidence="1">
    <location>
        <position position="48"/>
    </location>
</feature>
<evidence type="ECO:0000313" key="2">
    <source>
        <dbReference type="Proteomes" id="UP000694005"/>
    </source>
</evidence>
<reference evidence="1 2" key="1">
    <citation type="submission" date="2021-07" db="EMBL/GenBank/DDBJ databases">
        <authorList>
            <consortium name="Genoscope - CEA"/>
            <person name="William W."/>
        </authorList>
    </citation>
    <scope>NUCLEOTIDE SEQUENCE [LARGE SCALE GENOMIC DNA]</scope>
</reference>
<proteinExistence type="predicted"/>
<protein>
    <submittedName>
        <fullName evidence="1">Uncharacterized protein</fullName>
    </submittedName>
</protein>
<evidence type="ECO:0000313" key="1">
    <source>
        <dbReference type="EMBL" id="CAG7890437.1"/>
    </source>
</evidence>
<name>A0A8D9LXB7_BRACM</name>
<gene>
    <name evidence="1" type="ORF">BRAPAZ1V2_A01P45130.2</name>
</gene>
<accession>A0A8D9LXB7</accession>
<dbReference type="EMBL" id="LS974617">
    <property type="protein sequence ID" value="CAG7890437.1"/>
    <property type="molecule type" value="Genomic_DNA"/>
</dbReference>
<organism evidence="1 2">
    <name type="scientific">Brassica campestris</name>
    <name type="common">Field mustard</name>
    <dbReference type="NCBI Taxonomy" id="3711"/>
    <lineage>
        <taxon>Eukaryota</taxon>
        <taxon>Viridiplantae</taxon>
        <taxon>Streptophyta</taxon>
        <taxon>Embryophyta</taxon>
        <taxon>Tracheophyta</taxon>
        <taxon>Spermatophyta</taxon>
        <taxon>Magnoliopsida</taxon>
        <taxon>eudicotyledons</taxon>
        <taxon>Gunneridae</taxon>
        <taxon>Pentapetalae</taxon>
        <taxon>rosids</taxon>
        <taxon>malvids</taxon>
        <taxon>Brassicales</taxon>
        <taxon>Brassicaceae</taxon>
        <taxon>Brassiceae</taxon>
        <taxon>Brassica</taxon>
    </lineage>
</organism>